<feature type="region of interest" description="Disordered" evidence="1">
    <location>
        <begin position="65"/>
        <end position="112"/>
    </location>
</feature>
<dbReference type="AlphaFoldDB" id="A0AAN8I8F9"/>
<dbReference type="Proteomes" id="UP001316803">
    <property type="component" value="Unassembled WGS sequence"/>
</dbReference>
<dbReference type="EMBL" id="JAKLMC020000008">
    <property type="protein sequence ID" value="KAK5954546.1"/>
    <property type="molecule type" value="Genomic_DNA"/>
</dbReference>
<organism evidence="2 3">
    <name type="scientific">Knufia fluminis</name>
    <dbReference type="NCBI Taxonomy" id="191047"/>
    <lineage>
        <taxon>Eukaryota</taxon>
        <taxon>Fungi</taxon>
        <taxon>Dikarya</taxon>
        <taxon>Ascomycota</taxon>
        <taxon>Pezizomycotina</taxon>
        <taxon>Eurotiomycetes</taxon>
        <taxon>Chaetothyriomycetidae</taxon>
        <taxon>Chaetothyriales</taxon>
        <taxon>Trichomeriaceae</taxon>
        <taxon>Knufia</taxon>
    </lineage>
</organism>
<protein>
    <submittedName>
        <fullName evidence="2">Uncharacterized protein</fullName>
    </submittedName>
</protein>
<proteinExistence type="predicted"/>
<name>A0AAN8I8F9_9EURO</name>
<accession>A0AAN8I8F9</accession>
<comment type="caution">
    <text evidence="2">The sequence shown here is derived from an EMBL/GenBank/DDBJ whole genome shotgun (WGS) entry which is preliminary data.</text>
</comment>
<gene>
    <name evidence="2" type="ORF">OHC33_004268</name>
</gene>
<feature type="compositionally biased region" description="Polar residues" evidence="1">
    <location>
        <begin position="68"/>
        <end position="87"/>
    </location>
</feature>
<reference evidence="2 3" key="1">
    <citation type="submission" date="2022-12" db="EMBL/GenBank/DDBJ databases">
        <title>Genomic features and morphological characterization of a novel Knufia sp. strain isolated from spacecraft assembly facility.</title>
        <authorList>
            <person name="Teixeira M."/>
            <person name="Chander A.M."/>
            <person name="Stajich J.E."/>
            <person name="Venkateswaran K."/>
        </authorList>
    </citation>
    <scope>NUCLEOTIDE SEQUENCE [LARGE SCALE GENOMIC DNA]</scope>
    <source>
        <strain evidence="2 3">FJI-L2-BK-P2</strain>
    </source>
</reference>
<evidence type="ECO:0000313" key="3">
    <source>
        <dbReference type="Proteomes" id="UP001316803"/>
    </source>
</evidence>
<evidence type="ECO:0000313" key="2">
    <source>
        <dbReference type="EMBL" id="KAK5954546.1"/>
    </source>
</evidence>
<keyword evidence="3" id="KW-1185">Reference proteome</keyword>
<evidence type="ECO:0000256" key="1">
    <source>
        <dbReference type="SAM" id="MobiDB-lite"/>
    </source>
</evidence>
<sequence length="144" mass="16702">MEYKSRHTLREHVLRYHLDRTPLKGNVELKLLKRKITTRKVEQPASGTDHREHVVDDHKSHIAAVSMASPTVSRPRNSFLQRLTESGHQAAPAHRKEPLTEDFWSEGSSDDRVSVEDIPYRPRYWYKSGWSVSGPAHDLHFKRG</sequence>